<evidence type="ECO:0000313" key="3">
    <source>
        <dbReference type="Proteomes" id="UP001390339"/>
    </source>
</evidence>
<reference evidence="2 3" key="1">
    <citation type="journal article" date="2024" name="IMA Fungus">
        <title>Apiospora arundinis, a panoply of carbohydrate-active enzymes and secondary metabolites.</title>
        <authorList>
            <person name="Sorensen T."/>
            <person name="Petersen C."/>
            <person name="Muurmann A.T."/>
            <person name="Christiansen J.V."/>
            <person name="Brundto M.L."/>
            <person name="Overgaard C.K."/>
            <person name="Boysen A.T."/>
            <person name="Wollenberg R.D."/>
            <person name="Larsen T.O."/>
            <person name="Sorensen J.L."/>
            <person name="Nielsen K.L."/>
            <person name="Sondergaard T.E."/>
        </authorList>
    </citation>
    <scope>NUCLEOTIDE SEQUENCE [LARGE SCALE GENOMIC DNA]</scope>
    <source>
        <strain evidence="2 3">AAU 773</strain>
    </source>
</reference>
<name>A0ABR2J655_9PEZI</name>
<dbReference type="Pfam" id="PF06687">
    <property type="entry name" value="SUR7"/>
    <property type="match status" value="1"/>
</dbReference>
<feature type="transmembrane region" description="Helical" evidence="1">
    <location>
        <begin position="152"/>
        <end position="180"/>
    </location>
</feature>
<keyword evidence="3" id="KW-1185">Reference proteome</keyword>
<keyword evidence="1" id="KW-0472">Membrane</keyword>
<dbReference type="EMBL" id="JAPCWZ010000003">
    <property type="protein sequence ID" value="KAK8873274.1"/>
    <property type="molecule type" value="Genomic_DNA"/>
</dbReference>
<dbReference type="InterPro" id="IPR051380">
    <property type="entry name" value="pH-response_reg_palI/RIM9"/>
</dbReference>
<protein>
    <submittedName>
        <fullName evidence="2">Actin cortical patch SUR7/pH-response regulator pali</fullName>
    </submittedName>
</protein>
<comment type="caution">
    <text evidence="2">The sequence shown here is derived from an EMBL/GenBank/DDBJ whole genome shotgun (WGS) entry which is preliminary data.</text>
</comment>
<feature type="transmembrane region" description="Helical" evidence="1">
    <location>
        <begin position="126"/>
        <end position="146"/>
    </location>
</feature>
<evidence type="ECO:0000256" key="1">
    <source>
        <dbReference type="SAM" id="Phobius"/>
    </source>
</evidence>
<evidence type="ECO:0000313" key="2">
    <source>
        <dbReference type="EMBL" id="KAK8873274.1"/>
    </source>
</evidence>
<feature type="transmembrane region" description="Helical" evidence="1">
    <location>
        <begin position="6"/>
        <end position="24"/>
    </location>
</feature>
<keyword evidence="1" id="KW-1133">Transmembrane helix</keyword>
<sequence length="240" mass="25765">MSIGSVIHHLGTLFVLVAFALLIVPDVTAPSVHHLSLFRVTGKYHTVLNNGIRGTPIIDYGSFGYCIRTVPTYRSGTGISKVPDKCFGDGVGYAPADPINWVYSLKKKNRISDSTAKAAANLTKTFVLIPLATATAFVAFLLALLSSLRPSWWASILSVGVSVLTFCLSFVAFVCGIVTFTGIRLELARSRSSVQGGYGVGMWSLLTAMICSLLGSLLIFFTCCSGRKDRQRNAQFAKAG</sequence>
<feature type="transmembrane region" description="Helical" evidence="1">
    <location>
        <begin position="200"/>
        <end position="221"/>
    </location>
</feature>
<dbReference type="Proteomes" id="UP001390339">
    <property type="component" value="Unassembled WGS sequence"/>
</dbReference>
<gene>
    <name evidence="2" type="ORF">PGQ11_003788</name>
</gene>
<dbReference type="PANTHER" id="PTHR28013">
    <property type="entry name" value="PROTEIN DCV1-RELATED"/>
    <property type="match status" value="1"/>
</dbReference>
<accession>A0ABR2J655</accession>
<organism evidence="2 3">
    <name type="scientific">Apiospora arundinis</name>
    <dbReference type="NCBI Taxonomy" id="335852"/>
    <lineage>
        <taxon>Eukaryota</taxon>
        <taxon>Fungi</taxon>
        <taxon>Dikarya</taxon>
        <taxon>Ascomycota</taxon>
        <taxon>Pezizomycotina</taxon>
        <taxon>Sordariomycetes</taxon>
        <taxon>Xylariomycetidae</taxon>
        <taxon>Amphisphaeriales</taxon>
        <taxon>Apiosporaceae</taxon>
        <taxon>Apiospora</taxon>
    </lineage>
</organism>
<keyword evidence="1" id="KW-0812">Transmembrane</keyword>
<dbReference type="InterPro" id="IPR009571">
    <property type="entry name" value="SUR7/Rim9-like_fungi"/>
</dbReference>
<proteinExistence type="predicted"/>
<dbReference type="PANTHER" id="PTHR28013:SF7">
    <property type="entry name" value="PALI-DOMAIN-CONTAINING PROTEIN"/>
    <property type="match status" value="1"/>
</dbReference>